<reference evidence="1 2" key="1">
    <citation type="submission" date="2017-09" db="EMBL/GenBank/DDBJ databases">
        <authorList>
            <person name="Ehlers B."/>
            <person name="Leendertz F.H."/>
        </authorList>
    </citation>
    <scope>NUCLEOTIDE SEQUENCE [LARGE SCALE GENOMIC DNA]</scope>
    <source>
        <strain evidence="1 2">DJ-1</strain>
    </source>
</reference>
<dbReference type="AlphaFoldDB" id="A0A2A3LX70"/>
<comment type="caution">
    <text evidence="1">The sequence shown here is derived from an EMBL/GenBank/DDBJ whole genome shotgun (WGS) entry which is preliminary data.</text>
</comment>
<organism evidence="1 2">
    <name type="scientific">Pseudomonas plecoglossicida</name>
    <dbReference type="NCBI Taxonomy" id="70775"/>
    <lineage>
        <taxon>Bacteria</taxon>
        <taxon>Pseudomonadati</taxon>
        <taxon>Pseudomonadota</taxon>
        <taxon>Gammaproteobacteria</taxon>
        <taxon>Pseudomonadales</taxon>
        <taxon>Pseudomonadaceae</taxon>
        <taxon>Pseudomonas</taxon>
    </lineage>
</organism>
<evidence type="ECO:0000313" key="2">
    <source>
        <dbReference type="Proteomes" id="UP000218102"/>
    </source>
</evidence>
<dbReference type="EMBL" id="NTME01000047">
    <property type="protein sequence ID" value="PBJ92490.1"/>
    <property type="molecule type" value="Genomic_DNA"/>
</dbReference>
<evidence type="ECO:0000313" key="1">
    <source>
        <dbReference type="EMBL" id="PBJ92490.1"/>
    </source>
</evidence>
<dbReference type="Proteomes" id="UP000218102">
    <property type="component" value="Unassembled WGS sequence"/>
</dbReference>
<proteinExistence type="predicted"/>
<name>A0A2A3LX70_PSEDL</name>
<protein>
    <submittedName>
        <fullName evidence="1">Uncharacterized protein</fullName>
    </submittedName>
</protein>
<gene>
    <name evidence="1" type="ORF">CMV24_26555</name>
</gene>
<accession>A0A2A3LX70</accession>
<sequence>MEGTLQQVTPCRKCNSLSGWYEKRICKYTQIFEANGDAFDASNMVRVRGGARRFCVQCHRDITDQIQVVVA</sequence>